<reference evidence="3 4" key="1">
    <citation type="journal article" date="2015" name="Genome Announc.">
        <title>First Complete Genome Sequence of Felis catus Gammaherpesvirus 1.</title>
        <authorList>
            <person name="Troyer R.M."/>
            <person name="Lee J.S."/>
            <person name="Vuyisich M."/>
            <person name="Chain P."/>
            <person name="Lo C.C."/>
            <person name="Kronmiller B."/>
            <person name="Bracha S."/>
            <person name="Avery A.C."/>
            <person name="VandeWoude S."/>
        </authorList>
    </citation>
    <scope>NUCLEOTIDE SEQUENCE [LARGE SCALE GENOMIC DNA]</scope>
    <source>
        <strain evidence="3">31286</strain>
    </source>
</reference>
<dbReference type="GeneID" id="26100450"/>
<dbReference type="GO" id="GO:0006355">
    <property type="term" value="P:regulation of DNA-templated transcription"/>
    <property type="evidence" value="ECO:0007669"/>
    <property type="project" value="InterPro"/>
</dbReference>
<dbReference type="Pfam" id="PF05459">
    <property type="entry name" value="Herpes_UL69"/>
    <property type="match status" value="1"/>
</dbReference>
<evidence type="ECO:0000313" key="3">
    <source>
        <dbReference type="EMBL" id="ALE14771.1"/>
    </source>
</evidence>
<name>A0A0M4M485_9GAMA</name>
<proteinExistence type="predicted"/>
<evidence type="ECO:0000256" key="2">
    <source>
        <dbReference type="SAM" id="MobiDB-lite"/>
    </source>
</evidence>
<dbReference type="InterPro" id="IPR008648">
    <property type="entry name" value="ICP27-like"/>
</dbReference>
<keyword evidence="4" id="KW-1185">Reference proteome</keyword>
<evidence type="ECO:0000256" key="1">
    <source>
        <dbReference type="ARBA" id="ARBA00022518"/>
    </source>
</evidence>
<feature type="region of interest" description="Disordered" evidence="2">
    <location>
        <begin position="78"/>
        <end position="115"/>
    </location>
</feature>
<accession>A0A0M4M485</accession>
<dbReference type="EMBL" id="KT595939">
    <property type="protein sequence ID" value="ALE14771.1"/>
    <property type="molecule type" value="Genomic_DNA"/>
</dbReference>
<evidence type="ECO:0000313" key="4">
    <source>
        <dbReference type="Proteomes" id="UP000152314"/>
    </source>
</evidence>
<sequence length="487" mass="54655">MAQAMLLDEDVMKTLLEDLPEFEEDGCDIDLTTKAIEAFNAIAASVNNNQDQTVSYVESHDTVEKSAQQTGGLVDYEMSEEASNSSTSSTESEDEQPQKKTAPRKFKTTPNKDQHPIVLQRAFSGKSKEVRTSTYTSDVSHLNVYSDPQDKWARQGAHMSRKRTREPDYCKSKVEKIYYNNSGNKKMMGCNTFKRNSYIQHCFQKMRLEPNNVRFTKDCSMFLDGVTDNIFIRAPKTVQNNSVVFQSENLNDRYILKLAEMGMVNKSLECKIAPLELLQVNFHAIRAFATQSKNVAAYINLRKDTMACGTLQTLALFLEETMQYAQLCVENNIHLSDSADIILSTAPFLSHQIMFKLKNILCCVEKDRNCSAVCRQITYLICSCNRLVDAGALLQEVKIMSNLQLLIVCCLTVPSLYQAHLFDNLEILDYFKEILDFYKPGTISGICHSLYAKQPCSGPKSAECAGTLAATIGSNVSTQGLLFFPGP</sequence>
<dbReference type="KEGG" id="vg:26100450"/>
<feature type="compositionally biased region" description="Low complexity" evidence="2">
    <location>
        <begin position="81"/>
        <end position="90"/>
    </location>
</feature>
<protein>
    <submittedName>
        <fullName evidence="3">ORF57</fullName>
    </submittedName>
</protein>
<dbReference type="RefSeq" id="YP_009173936.1">
    <property type="nucleotide sequence ID" value="NC_028099.1"/>
</dbReference>
<dbReference type="Proteomes" id="UP000152314">
    <property type="component" value="Segment"/>
</dbReference>
<keyword evidence="1" id="KW-0244">Early protein</keyword>
<organism evidence="3 4">
    <name type="scientific">Felid gammaherpesvirus 1</name>
    <dbReference type="NCBI Taxonomy" id="2560468"/>
    <lineage>
        <taxon>Viruses</taxon>
        <taxon>Duplodnaviria</taxon>
        <taxon>Heunggongvirae</taxon>
        <taxon>Peploviricota</taxon>
        <taxon>Herviviricetes</taxon>
        <taxon>Herpesvirales</taxon>
        <taxon>Orthoherpesviridae</taxon>
        <taxon>Gammaherpesvirinae</taxon>
        <taxon>Percavirus</taxon>
        <taxon>Percavirus felidgamma1</taxon>
    </lineage>
</organism>